<feature type="transmembrane region" description="Helical" evidence="9">
    <location>
        <begin position="602"/>
        <end position="621"/>
    </location>
</feature>
<feature type="region of interest" description="Disordered" evidence="8">
    <location>
        <begin position="1"/>
        <end position="85"/>
    </location>
</feature>
<feature type="transmembrane region" description="Helical" evidence="9">
    <location>
        <begin position="572"/>
        <end position="595"/>
    </location>
</feature>
<dbReference type="GO" id="GO:0012505">
    <property type="term" value="C:endomembrane system"/>
    <property type="evidence" value="ECO:0007669"/>
    <property type="project" value="TreeGrafter"/>
</dbReference>
<evidence type="ECO:0000256" key="4">
    <source>
        <dbReference type="ARBA" id="ARBA00022989"/>
    </source>
</evidence>
<keyword evidence="6 9" id="KW-0472">Membrane</keyword>
<dbReference type="EMBL" id="CAKKLH010000168">
    <property type="protein sequence ID" value="CAH0105074.1"/>
    <property type="molecule type" value="Genomic_DNA"/>
</dbReference>
<organism evidence="10 11">
    <name type="scientific">Daphnia galeata</name>
    <dbReference type="NCBI Taxonomy" id="27404"/>
    <lineage>
        <taxon>Eukaryota</taxon>
        <taxon>Metazoa</taxon>
        <taxon>Ecdysozoa</taxon>
        <taxon>Arthropoda</taxon>
        <taxon>Crustacea</taxon>
        <taxon>Branchiopoda</taxon>
        <taxon>Diplostraca</taxon>
        <taxon>Cladocera</taxon>
        <taxon>Anomopoda</taxon>
        <taxon>Daphniidae</taxon>
        <taxon>Daphnia</taxon>
    </lineage>
</organism>
<keyword evidence="11" id="KW-1185">Reference proteome</keyword>
<accession>A0A8J2RNU5</accession>
<protein>
    <recommendedName>
        <fullName evidence="12">Transmembrane and coiled-coil domains protein 1</fullName>
    </recommendedName>
</protein>
<keyword evidence="4 9" id="KW-1133">Transmembrane helix</keyword>
<dbReference type="PANTHER" id="PTHR17613">
    <property type="entry name" value="CEREBRAL PROTEIN-11-RELATED"/>
    <property type="match status" value="1"/>
</dbReference>
<evidence type="ECO:0000313" key="10">
    <source>
        <dbReference type="EMBL" id="CAH0105074.1"/>
    </source>
</evidence>
<feature type="coiled-coil region" evidence="7">
    <location>
        <begin position="266"/>
        <end position="293"/>
    </location>
</feature>
<feature type="coiled-coil region" evidence="7">
    <location>
        <begin position="442"/>
        <end position="526"/>
    </location>
</feature>
<evidence type="ECO:0000256" key="9">
    <source>
        <dbReference type="SAM" id="Phobius"/>
    </source>
</evidence>
<dbReference type="PANTHER" id="PTHR17613:SF14">
    <property type="entry name" value="DEMENTIN, ISOFORM H"/>
    <property type="match status" value="1"/>
</dbReference>
<keyword evidence="5 7" id="KW-0175">Coiled coil</keyword>
<dbReference type="GO" id="GO:0016020">
    <property type="term" value="C:membrane"/>
    <property type="evidence" value="ECO:0007669"/>
    <property type="project" value="UniProtKB-SubCell"/>
</dbReference>
<reference evidence="10" key="1">
    <citation type="submission" date="2021-11" db="EMBL/GenBank/DDBJ databases">
        <authorList>
            <person name="Schell T."/>
        </authorList>
    </citation>
    <scope>NUCLEOTIDE SEQUENCE</scope>
    <source>
        <strain evidence="10">M5</strain>
    </source>
</reference>
<feature type="compositionally biased region" description="Low complexity" evidence="8">
    <location>
        <begin position="17"/>
        <end position="36"/>
    </location>
</feature>
<evidence type="ECO:0000256" key="6">
    <source>
        <dbReference type="ARBA" id="ARBA00023136"/>
    </source>
</evidence>
<comment type="subcellular location">
    <subcellularLocation>
        <location evidence="1">Membrane</location>
    </subcellularLocation>
</comment>
<evidence type="ECO:0008006" key="12">
    <source>
        <dbReference type="Google" id="ProtNLM"/>
    </source>
</evidence>
<dbReference type="Proteomes" id="UP000789390">
    <property type="component" value="Unassembled WGS sequence"/>
</dbReference>
<sequence>MDKIQEIHGKGTPVIESPCTSSSRGPSPSRPPTIISNATSNINFQGPNNGKKMLETATNFKSGRRKSPVPLKKHGERGEKGGAVGGITGPTIGALLSSHHGTSSNTHLSINSNLALAATPSTQSLLSVADERNHSNLQSTTSAPTGLLDSSLLPAASSIISKTVEDQSFDDDPDVSYFSTGAEGGNVLIDELDGTAGSLTHPPGTPEYHKVRLEMEQIHIKVNKTRELIRNEQTARDENVNEYLRLASQADKQQQIRLKAVFEKKNTKSAQQMQVLQRKLDTYQRRLKALEAQGIPRNHGHRAPKQVLRGVGIGIKTVMSKPREFAHLIRNKFGSADNINQIRAVENIPGSSAPDDAFVISSAAVNNMSAGNSNSLPGHGATSQTIGQSAIVPATSQGSGGGKYTSEEGSECGSSVTSESMAGGLHMSPRHNVVGTSLGLGLESFFQELQERREEVDRLREEMEQVKLHLQQEVSFVSAALQEERFRVERLEEQINDLTELHQNEVENLKQNIADMEEKVQYQSEERLRDIHDLLDSCHTRISKVEHQAQHQQHVSLEGIENSNARAVLVKLINMALTLLQLVLVVVSTSANIIAPFLKTRLRVLTTCVLALLFAFILKQWSDLEDLGSHLIQHCKAALRS</sequence>
<evidence type="ECO:0000256" key="3">
    <source>
        <dbReference type="ARBA" id="ARBA00022692"/>
    </source>
</evidence>
<dbReference type="OrthoDB" id="1323at2759"/>
<evidence type="ECO:0000313" key="11">
    <source>
        <dbReference type="Proteomes" id="UP000789390"/>
    </source>
</evidence>
<keyword evidence="3 9" id="KW-0812">Transmembrane</keyword>
<gene>
    <name evidence="10" type="ORF">DGAL_LOCUS8031</name>
</gene>
<evidence type="ECO:0000256" key="2">
    <source>
        <dbReference type="ARBA" id="ARBA00008108"/>
    </source>
</evidence>
<name>A0A8J2RNU5_9CRUS</name>
<dbReference type="InterPro" id="IPR019394">
    <property type="entry name" value="TEX28/TMCC"/>
</dbReference>
<evidence type="ECO:0000256" key="1">
    <source>
        <dbReference type="ARBA" id="ARBA00004370"/>
    </source>
</evidence>
<proteinExistence type="inferred from homology"/>
<feature type="compositionally biased region" description="Basic residues" evidence="8">
    <location>
        <begin position="62"/>
        <end position="75"/>
    </location>
</feature>
<evidence type="ECO:0000256" key="7">
    <source>
        <dbReference type="SAM" id="Coils"/>
    </source>
</evidence>
<evidence type="ECO:0000256" key="5">
    <source>
        <dbReference type="ARBA" id="ARBA00023054"/>
    </source>
</evidence>
<dbReference type="Pfam" id="PF10267">
    <property type="entry name" value="Tmemb_cc2"/>
    <property type="match status" value="1"/>
</dbReference>
<comment type="caution">
    <text evidence="10">The sequence shown here is derived from an EMBL/GenBank/DDBJ whole genome shotgun (WGS) entry which is preliminary data.</text>
</comment>
<evidence type="ECO:0000256" key="8">
    <source>
        <dbReference type="SAM" id="MobiDB-lite"/>
    </source>
</evidence>
<comment type="similarity">
    <text evidence="2">Belongs to the TEX28 family.</text>
</comment>
<feature type="compositionally biased region" description="Polar residues" evidence="8">
    <location>
        <begin position="37"/>
        <end position="48"/>
    </location>
</feature>
<feature type="region of interest" description="Disordered" evidence="8">
    <location>
        <begin position="392"/>
        <end position="428"/>
    </location>
</feature>
<dbReference type="AlphaFoldDB" id="A0A8J2RNU5"/>